<dbReference type="InterPro" id="IPR037019">
    <property type="entry name" value="Glyco_hydro_7_sf"/>
</dbReference>
<reference evidence="2" key="1">
    <citation type="submission" date="2023-10" db="EMBL/GenBank/DDBJ databases">
        <authorList>
            <person name="Chen Y."/>
            <person name="Shah S."/>
            <person name="Dougan E. K."/>
            <person name="Thang M."/>
            <person name="Chan C."/>
        </authorList>
    </citation>
    <scope>NUCLEOTIDE SEQUENCE [LARGE SCALE GENOMIC DNA]</scope>
</reference>
<feature type="non-terminal residue" evidence="2">
    <location>
        <position position="1"/>
    </location>
</feature>
<evidence type="ECO:0000313" key="3">
    <source>
        <dbReference type="Proteomes" id="UP001189429"/>
    </source>
</evidence>
<gene>
    <name evidence="2" type="ORF">PCOR1329_LOCUS20314</name>
</gene>
<feature type="non-terminal residue" evidence="2">
    <location>
        <position position="240"/>
    </location>
</feature>
<comment type="caution">
    <text evidence="2">The sequence shown here is derived from an EMBL/GenBank/DDBJ whole genome shotgun (WGS) entry which is preliminary data.</text>
</comment>
<evidence type="ECO:0008006" key="4">
    <source>
        <dbReference type="Google" id="ProtNLM"/>
    </source>
</evidence>
<dbReference type="InterPro" id="IPR013320">
    <property type="entry name" value="ConA-like_dom_sf"/>
</dbReference>
<proteinExistence type="predicted"/>
<name>A0ABN9RFM8_9DINO</name>
<dbReference type="SUPFAM" id="SSF49899">
    <property type="entry name" value="Concanavalin A-like lectins/glucanases"/>
    <property type="match status" value="1"/>
</dbReference>
<dbReference type="Gene3D" id="2.70.100.10">
    <property type="entry name" value="Glycoside hydrolase, family 7, domain"/>
    <property type="match status" value="1"/>
</dbReference>
<evidence type="ECO:0000313" key="2">
    <source>
        <dbReference type="EMBL" id="CAK0817853.1"/>
    </source>
</evidence>
<protein>
    <recommendedName>
        <fullName evidence="4">Alpha-galactosidase</fullName>
    </recommendedName>
</protein>
<feature type="compositionally biased region" description="Basic and acidic residues" evidence="1">
    <location>
        <begin position="139"/>
        <end position="155"/>
    </location>
</feature>
<evidence type="ECO:0000256" key="1">
    <source>
        <dbReference type="SAM" id="MobiDB-lite"/>
    </source>
</evidence>
<accession>A0ABN9RFM8</accession>
<feature type="compositionally biased region" description="Low complexity" evidence="1">
    <location>
        <begin position="190"/>
        <end position="207"/>
    </location>
</feature>
<sequence>GDGWNGPRNWTEAKYGINGSCIDTARPFQVSASFPIDKHGVLEAMQVVLSQQGHGCRLHARVDGYTRGMKELTHALLDGMTPIVSYWADDNMLWMDGPGDDGAGPCKKDSAKTCAASVRFWNFSIEDLDHKEQGLLEAEARRQDEDEQKRAEKLAGARRHAGSEKQQAGTGEWSDQGEGGQKAGDRGEQQEAQWGSQGGEWQSEGGQKPAEIRMGAWASKEDIRPESGGDWDDADFLMVK</sequence>
<feature type="region of interest" description="Disordered" evidence="1">
    <location>
        <begin position="139"/>
        <end position="240"/>
    </location>
</feature>
<keyword evidence="3" id="KW-1185">Reference proteome</keyword>
<dbReference type="Proteomes" id="UP001189429">
    <property type="component" value="Unassembled WGS sequence"/>
</dbReference>
<organism evidence="2 3">
    <name type="scientific">Prorocentrum cordatum</name>
    <dbReference type="NCBI Taxonomy" id="2364126"/>
    <lineage>
        <taxon>Eukaryota</taxon>
        <taxon>Sar</taxon>
        <taxon>Alveolata</taxon>
        <taxon>Dinophyceae</taxon>
        <taxon>Prorocentrales</taxon>
        <taxon>Prorocentraceae</taxon>
        <taxon>Prorocentrum</taxon>
    </lineage>
</organism>
<feature type="compositionally biased region" description="Acidic residues" evidence="1">
    <location>
        <begin position="229"/>
        <end position="240"/>
    </location>
</feature>
<dbReference type="EMBL" id="CAUYUJ010006576">
    <property type="protein sequence ID" value="CAK0817853.1"/>
    <property type="molecule type" value="Genomic_DNA"/>
</dbReference>